<organism evidence="3 4">
    <name type="scientific">Lacticaseibacillus jixianensis</name>
    <dbReference type="NCBI Taxonomy" id="2486012"/>
    <lineage>
        <taxon>Bacteria</taxon>
        <taxon>Bacillati</taxon>
        <taxon>Bacillota</taxon>
        <taxon>Bacilli</taxon>
        <taxon>Lactobacillales</taxon>
        <taxon>Lactobacillaceae</taxon>
        <taxon>Lacticaseibacillus</taxon>
    </lineage>
</organism>
<comment type="caution">
    <text evidence="3">The sequence shown here is derived from an EMBL/GenBank/DDBJ whole genome shotgun (WGS) entry which is preliminary data.</text>
</comment>
<evidence type="ECO:0000313" key="3">
    <source>
        <dbReference type="EMBL" id="MFD1392161.1"/>
    </source>
</evidence>
<accession>A0ABW4B745</accession>
<keyword evidence="2" id="KW-0178">Competence</keyword>
<sequence length="150" mass="16838">MRRAFTLIEVTAALAVFAAMSGATVIIGQRVLAREAETQFLTQFKRDWERLRQRVRLTGYIGTMTIEEGVVTFADRPENGTTANQYRLPIPATLTLAKQGSGDWDTTRLAFTFTSKPAVTVGQVVFRRANGKLVRFAVLLQWGVMRRTNQ</sequence>
<reference evidence="4" key="1">
    <citation type="journal article" date="2019" name="Int. J. Syst. Evol. Microbiol.">
        <title>The Global Catalogue of Microorganisms (GCM) 10K type strain sequencing project: providing services to taxonomists for standard genome sequencing and annotation.</title>
        <authorList>
            <consortium name="The Broad Institute Genomics Platform"/>
            <consortium name="The Broad Institute Genome Sequencing Center for Infectious Disease"/>
            <person name="Wu L."/>
            <person name="Ma J."/>
        </authorList>
    </citation>
    <scope>NUCLEOTIDE SEQUENCE [LARGE SCALE GENOMIC DNA]</scope>
    <source>
        <strain evidence="4">CCM 8911</strain>
    </source>
</reference>
<dbReference type="RefSeq" id="WP_125585760.1">
    <property type="nucleotide sequence ID" value="NZ_JBHTMO010000002.1"/>
</dbReference>
<evidence type="ECO:0000256" key="1">
    <source>
        <dbReference type="ARBA" id="ARBA00004241"/>
    </source>
</evidence>
<proteinExistence type="predicted"/>
<dbReference type="InterPro" id="IPR045584">
    <property type="entry name" value="Pilin-like"/>
</dbReference>
<dbReference type="SUPFAM" id="SSF54523">
    <property type="entry name" value="Pili subunits"/>
    <property type="match status" value="1"/>
</dbReference>
<gene>
    <name evidence="3" type="ORF">ACFQ3L_00965</name>
</gene>
<dbReference type="Proteomes" id="UP001597249">
    <property type="component" value="Unassembled WGS sequence"/>
</dbReference>
<dbReference type="InterPro" id="IPR012902">
    <property type="entry name" value="N_methyl_site"/>
</dbReference>
<name>A0ABW4B745_9LACO</name>
<protein>
    <submittedName>
        <fullName evidence="3">Type II secretion system protein</fullName>
    </submittedName>
</protein>
<evidence type="ECO:0000313" key="4">
    <source>
        <dbReference type="Proteomes" id="UP001597249"/>
    </source>
</evidence>
<evidence type="ECO:0000256" key="2">
    <source>
        <dbReference type="ARBA" id="ARBA00023287"/>
    </source>
</evidence>
<comment type="subcellular location">
    <subcellularLocation>
        <location evidence="1">Cell surface</location>
    </subcellularLocation>
</comment>
<dbReference type="NCBIfam" id="TIGR02532">
    <property type="entry name" value="IV_pilin_GFxxxE"/>
    <property type="match status" value="1"/>
</dbReference>
<dbReference type="EMBL" id="JBHTMO010000002">
    <property type="protein sequence ID" value="MFD1392161.1"/>
    <property type="molecule type" value="Genomic_DNA"/>
</dbReference>
<keyword evidence="4" id="KW-1185">Reference proteome</keyword>